<dbReference type="Pfam" id="PF12838">
    <property type="entry name" value="Fer4_7"/>
    <property type="match status" value="1"/>
</dbReference>
<evidence type="ECO:0000313" key="6">
    <source>
        <dbReference type="EMBL" id="RGE68716.1"/>
    </source>
</evidence>
<evidence type="ECO:0000256" key="2">
    <source>
        <dbReference type="ARBA" id="ARBA00023004"/>
    </source>
</evidence>
<dbReference type="Proteomes" id="UP000095765">
    <property type="component" value="Unassembled WGS sequence"/>
</dbReference>
<gene>
    <name evidence="5" type="primary">Hnr</name>
    <name evidence="6" type="ORF">DXC40_05310</name>
    <name evidence="5" type="ORF">ERS852551_02070</name>
</gene>
<dbReference type="RefSeq" id="WP_006873370.1">
    <property type="nucleotide sequence ID" value="NZ_CABIWA010000002.1"/>
</dbReference>
<protein>
    <submittedName>
        <fullName evidence="5">6-hydroxynicotinate reductase</fullName>
        <ecNumber evidence="5">1.3.7.1</ecNumber>
    </submittedName>
</protein>
<keyword evidence="5" id="KW-0560">Oxidoreductase</keyword>
<dbReference type="EMBL" id="QVME01000002">
    <property type="protein sequence ID" value="RGE68716.1"/>
    <property type="molecule type" value="Genomic_DNA"/>
</dbReference>
<reference evidence="5 7" key="1">
    <citation type="submission" date="2015-09" db="EMBL/GenBank/DDBJ databases">
        <authorList>
            <consortium name="Pathogen Informatics"/>
        </authorList>
    </citation>
    <scope>NUCLEOTIDE SEQUENCE [LARGE SCALE GENOMIC DNA]</scope>
    <source>
        <strain evidence="5 7">2789STDY5834939</strain>
    </source>
</reference>
<dbReference type="Proteomes" id="UP000260828">
    <property type="component" value="Unassembled WGS sequence"/>
</dbReference>
<dbReference type="GO" id="GO:0047595">
    <property type="term" value="F:6-hydroxynicotinate reductase activity"/>
    <property type="evidence" value="ECO:0007669"/>
    <property type="project" value="UniProtKB-EC"/>
</dbReference>
<dbReference type="AlphaFoldDB" id="A0A174RH83"/>
<keyword evidence="3" id="KW-0411">Iron-sulfur</keyword>
<evidence type="ECO:0000259" key="4">
    <source>
        <dbReference type="PROSITE" id="PS51379"/>
    </source>
</evidence>
<dbReference type="EMBL" id="CZBE01000013">
    <property type="protein sequence ID" value="CUP82330.1"/>
    <property type="molecule type" value="Genomic_DNA"/>
</dbReference>
<feature type="domain" description="4Fe-4S ferredoxin-type" evidence="4">
    <location>
        <begin position="29"/>
        <end position="57"/>
    </location>
</feature>
<dbReference type="SUPFAM" id="SSF54862">
    <property type="entry name" value="4Fe-4S ferredoxins"/>
    <property type="match status" value="1"/>
</dbReference>
<sequence>MVIVNEKCKGCTICSKNCPVGAIEMVERKAVVSAEKCCECGVCTRVCKFGAISKPSDVSDGLIVCSSCSVQCRIPAGHTGACKRYTNENGKLVRNRALVVHNDGITYPDPRLQGPIITAVGAGTNYPCIRPAPHIVSEVRDGVEVVTTVTEAPLSYSGVTVKLDTNTYIGEEGDPVYRDGKVVGMVNTEEYGSKMIAVGGANKLTGPDGFIVARTIVELANGEEVELSVNKKTKIVVQAGKPPVINGVKEAKMRIGCGSATVGLFAKKMKEAVDEVIVIDHHVTGLFTEHLAGADVGMEWSGVIPNARKSSRGRYFGEHGEGIGGTTIETPRDAIKSVDMTRARAGMQILVVNTTGEIRALFEVLPDGDVKEIPMTEKAAALADDIMNNCEESLASVMYTGGTGGSARGGVCTKPLAITKAVHEGKAVLTIGGAPAYILPGGGINFIVDAGKVVNHGFTWVPTPATVAPVEYTMTKADYEAIGGHMDCIRPVEELRRELGV</sequence>
<evidence type="ECO:0000313" key="7">
    <source>
        <dbReference type="Proteomes" id="UP000095765"/>
    </source>
</evidence>
<dbReference type="OrthoDB" id="9794954at2"/>
<reference evidence="6 8" key="2">
    <citation type="submission" date="2018-08" db="EMBL/GenBank/DDBJ databases">
        <title>A genome reference for cultivated species of the human gut microbiota.</title>
        <authorList>
            <person name="Zou Y."/>
            <person name="Xue W."/>
            <person name="Luo G."/>
        </authorList>
    </citation>
    <scope>NUCLEOTIDE SEQUENCE [LARGE SCALE GENOMIC DNA]</scope>
    <source>
        <strain evidence="6 8">TF05-12AC</strain>
    </source>
</reference>
<accession>A0A174RH83</accession>
<keyword evidence="1" id="KW-0479">Metal-binding</keyword>
<dbReference type="Gene3D" id="3.30.70.20">
    <property type="match status" value="1"/>
</dbReference>
<dbReference type="InterPro" id="IPR017896">
    <property type="entry name" value="4Fe4S_Fe-S-bd"/>
</dbReference>
<feature type="domain" description="4Fe-4S ferredoxin-type" evidence="4">
    <location>
        <begin position="1"/>
        <end position="28"/>
    </location>
</feature>
<dbReference type="PROSITE" id="PS00198">
    <property type="entry name" value="4FE4S_FER_1"/>
    <property type="match status" value="1"/>
</dbReference>
<dbReference type="GO" id="GO:0046872">
    <property type="term" value="F:metal ion binding"/>
    <property type="evidence" value="ECO:0007669"/>
    <property type="project" value="UniProtKB-KW"/>
</dbReference>
<dbReference type="GeneID" id="72464600"/>
<dbReference type="InterPro" id="IPR017900">
    <property type="entry name" value="4Fe4S_Fe_S_CS"/>
</dbReference>
<proteinExistence type="predicted"/>
<name>A0A174RH83_9FIRM</name>
<dbReference type="GO" id="GO:0051536">
    <property type="term" value="F:iron-sulfur cluster binding"/>
    <property type="evidence" value="ECO:0007669"/>
    <property type="project" value="UniProtKB-KW"/>
</dbReference>
<keyword evidence="2" id="KW-0408">Iron</keyword>
<evidence type="ECO:0000313" key="5">
    <source>
        <dbReference type="EMBL" id="CUP82330.1"/>
    </source>
</evidence>
<dbReference type="EC" id="1.3.7.1" evidence="5"/>
<evidence type="ECO:0000256" key="1">
    <source>
        <dbReference type="ARBA" id="ARBA00022723"/>
    </source>
</evidence>
<evidence type="ECO:0000313" key="8">
    <source>
        <dbReference type="Proteomes" id="UP000260828"/>
    </source>
</evidence>
<organism evidence="5 7">
    <name type="scientific">Anaerotruncus colihominis</name>
    <dbReference type="NCBI Taxonomy" id="169435"/>
    <lineage>
        <taxon>Bacteria</taxon>
        <taxon>Bacillati</taxon>
        <taxon>Bacillota</taxon>
        <taxon>Clostridia</taxon>
        <taxon>Eubacteriales</taxon>
        <taxon>Oscillospiraceae</taxon>
        <taxon>Anaerotruncus</taxon>
    </lineage>
</organism>
<dbReference type="PROSITE" id="PS51379">
    <property type="entry name" value="4FE4S_FER_2"/>
    <property type="match status" value="2"/>
</dbReference>
<evidence type="ECO:0000256" key="3">
    <source>
        <dbReference type="ARBA" id="ARBA00023014"/>
    </source>
</evidence>